<sequence>MSLTGAAFAVAMGSSALAAAAGAALPRRARRITAGAGTLAAGGAAGVAGVAAMAGRSWGTWLPDVLPLAGVRLALDPLSGVFLAVTGAVAVCAAVYGVGYARPGKEAAGHGPGGLGVDGRVAQAMVPLFVAAMLLVPAAASVSTFLVAWELMALASLLLVAAEHRRRAAVAEAGLWYAVMTHLGLVVVLAGLAAFAAEAHGETFAAMRAASAGLSPAVRGAVFVATFAGFASKAGIVPLHVWLPRAHPEAPSHVSALMSAAMVNLGVYGIVRVGLDLLGGGPAWWWLLVLAAGAVSAVYGILQAAVAADIKRLLAYSTCENMGLVLIGVGACGFLRSSGAGALAALALTAALLHVVNHAGFKTLLFLAAGSVLHATGTRDLDALGGLRSPMPATTALFGVGALMASALPPGNGFVSEWLLLQSLIHALPSGGTLAAVTMPLAVAAVALSAGLAIATFVRAFGVGFLARPRTPAAGRAHESPPSMVTGMAVAAVCCVVLALVPGPVAGGLSRAVAVAVPGPKAVTGPAADAGTLHLAGLPSTMSPLLIVGALLAAVVALAAVLRGAALRRTERLARRRARPWDCGAGPMSARTEYTATSFAEPLQRVFDDVLAPETDVDVTPVAESAYLVDSVTYRARVGDRVEHRLYRPVLAAVAWAGRAARPLANGSVHRYVGYGFYAFTGVLVALAVLR</sequence>
<feature type="transmembrane region" description="Helical" evidence="8">
    <location>
        <begin position="217"/>
        <end position="242"/>
    </location>
</feature>
<gene>
    <name evidence="10" type="ORF">F8568_024920</name>
</gene>
<feature type="transmembrane region" description="Helical" evidence="8">
    <location>
        <begin position="672"/>
        <end position="690"/>
    </location>
</feature>
<evidence type="ECO:0000256" key="7">
    <source>
        <dbReference type="RuleBase" id="RU000320"/>
    </source>
</evidence>
<feature type="transmembrane region" description="Helical" evidence="8">
    <location>
        <begin position="359"/>
        <end position="376"/>
    </location>
</feature>
<feature type="transmembrane region" description="Helical" evidence="8">
    <location>
        <begin position="121"/>
        <end position="140"/>
    </location>
</feature>
<feature type="transmembrane region" description="Helical" evidence="8">
    <location>
        <begin position="6"/>
        <end position="25"/>
    </location>
</feature>
<feature type="transmembrane region" description="Helical" evidence="8">
    <location>
        <begin position="323"/>
        <end position="353"/>
    </location>
</feature>
<keyword evidence="11" id="KW-1185">Reference proteome</keyword>
<feature type="transmembrane region" description="Helical" evidence="8">
    <location>
        <begin position="254"/>
        <end position="271"/>
    </location>
</feature>
<comment type="caution">
    <text evidence="10">The sequence shown here is derived from an EMBL/GenBank/DDBJ whole genome shotgun (WGS) entry which is preliminary data.</text>
</comment>
<dbReference type="Pfam" id="PF00361">
    <property type="entry name" value="Proton_antipo_M"/>
    <property type="match status" value="1"/>
</dbReference>
<dbReference type="Proteomes" id="UP000462055">
    <property type="component" value="Unassembled WGS sequence"/>
</dbReference>
<feature type="transmembrane region" description="Helical" evidence="8">
    <location>
        <begin position="441"/>
        <end position="462"/>
    </location>
</feature>
<dbReference type="InterPro" id="IPR003918">
    <property type="entry name" value="NADH_UbQ_OxRdtase"/>
</dbReference>
<feature type="domain" description="NADH:quinone oxidoreductase/Mrp antiporter transmembrane" evidence="9">
    <location>
        <begin position="140"/>
        <end position="429"/>
    </location>
</feature>
<evidence type="ECO:0000256" key="1">
    <source>
        <dbReference type="ARBA" id="ARBA00004651"/>
    </source>
</evidence>
<dbReference type="EMBL" id="WBMS02000020">
    <property type="protein sequence ID" value="MWA03566.1"/>
    <property type="molecule type" value="Genomic_DNA"/>
</dbReference>
<name>A0A6I4MMW5_9ACTN</name>
<reference evidence="10" key="1">
    <citation type="submission" date="2019-12" db="EMBL/GenBank/DDBJ databases">
        <title>Actinomadura physcomitrii sp. nov., a novel actinomycete isolated from moss [Physcomitrium sphaericum (Ludw) Fuernr].</title>
        <authorList>
            <person name="Zhuang X."/>
        </authorList>
    </citation>
    <scope>NUCLEOTIDE SEQUENCE [LARGE SCALE GENOMIC DNA]</scope>
    <source>
        <strain evidence="10">LD22</strain>
    </source>
</reference>
<dbReference type="GO" id="GO:0042773">
    <property type="term" value="P:ATP synthesis coupled electron transport"/>
    <property type="evidence" value="ECO:0007669"/>
    <property type="project" value="InterPro"/>
</dbReference>
<evidence type="ECO:0000313" key="10">
    <source>
        <dbReference type="EMBL" id="MWA03566.1"/>
    </source>
</evidence>
<accession>A0A6I4MMW5</accession>
<feature type="transmembrane region" description="Helical" evidence="8">
    <location>
        <begin position="545"/>
        <end position="567"/>
    </location>
</feature>
<feature type="transmembrane region" description="Helical" evidence="8">
    <location>
        <begin position="283"/>
        <end position="302"/>
    </location>
</feature>
<evidence type="ECO:0000256" key="6">
    <source>
        <dbReference type="ARBA" id="ARBA00023136"/>
    </source>
</evidence>
<evidence type="ECO:0000256" key="8">
    <source>
        <dbReference type="SAM" id="Phobius"/>
    </source>
</evidence>
<keyword evidence="6 8" id="KW-0472">Membrane</keyword>
<feature type="transmembrane region" description="Helical" evidence="8">
    <location>
        <begin position="146"/>
        <end position="162"/>
    </location>
</feature>
<comment type="subcellular location">
    <subcellularLocation>
        <location evidence="1">Cell membrane</location>
        <topology evidence="1">Multi-pass membrane protein</topology>
    </subcellularLocation>
    <subcellularLocation>
        <location evidence="7">Membrane</location>
        <topology evidence="7">Multi-pass membrane protein</topology>
    </subcellularLocation>
</comment>
<dbReference type="PANTHER" id="PTHR42682:SF3">
    <property type="entry name" value="FORMATE HYDROGENLYASE SUBUNIT 3-RELATED"/>
    <property type="match status" value="1"/>
</dbReference>
<evidence type="ECO:0000256" key="2">
    <source>
        <dbReference type="ARBA" id="ARBA00022475"/>
    </source>
</evidence>
<dbReference type="PRINTS" id="PR01437">
    <property type="entry name" value="NUOXDRDTASE4"/>
</dbReference>
<dbReference type="RefSeq" id="WP_151596108.1">
    <property type="nucleotide sequence ID" value="NZ_WBMS02000020.1"/>
</dbReference>
<evidence type="ECO:0000313" key="11">
    <source>
        <dbReference type="Proteomes" id="UP000462055"/>
    </source>
</evidence>
<feature type="transmembrane region" description="Helical" evidence="8">
    <location>
        <begin position="483"/>
        <end position="501"/>
    </location>
</feature>
<keyword evidence="2" id="KW-1003">Cell membrane</keyword>
<feature type="transmembrane region" description="Helical" evidence="8">
    <location>
        <begin position="37"/>
        <end position="58"/>
    </location>
</feature>
<dbReference type="InterPro" id="IPR052175">
    <property type="entry name" value="ComplexI-like_HydComp"/>
</dbReference>
<dbReference type="GO" id="GO:0005886">
    <property type="term" value="C:plasma membrane"/>
    <property type="evidence" value="ECO:0007669"/>
    <property type="project" value="UniProtKB-SubCell"/>
</dbReference>
<dbReference type="GO" id="GO:0016491">
    <property type="term" value="F:oxidoreductase activity"/>
    <property type="evidence" value="ECO:0007669"/>
    <property type="project" value="UniProtKB-KW"/>
</dbReference>
<keyword evidence="5" id="KW-0560">Oxidoreductase</keyword>
<evidence type="ECO:0000256" key="3">
    <source>
        <dbReference type="ARBA" id="ARBA00022692"/>
    </source>
</evidence>
<keyword evidence="3 7" id="KW-0812">Transmembrane</keyword>
<proteinExistence type="predicted"/>
<feature type="transmembrane region" description="Helical" evidence="8">
    <location>
        <begin position="78"/>
        <end position="100"/>
    </location>
</feature>
<protein>
    <submittedName>
        <fullName evidence="10">Hydrogenase 4 subunit B</fullName>
    </submittedName>
</protein>
<keyword evidence="4 8" id="KW-1133">Transmembrane helix</keyword>
<dbReference type="GO" id="GO:0008137">
    <property type="term" value="F:NADH dehydrogenase (ubiquinone) activity"/>
    <property type="evidence" value="ECO:0007669"/>
    <property type="project" value="InterPro"/>
</dbReference>
<dbReference type="PANTHER" id="PTHR42682">
    <property type="entry name" value="HYDROGENASE-4 COMPONENT F"/>
    <property type="match status" value="1"/>
</dbReference>
<feature type="transmembrane region" description="Helical" evidence="8">
    <location>
        <begin position="174"/>
        <end position="197"/>
    </location>
</feature>
<organism evidence="10 11">
    <name type="scientific">Actinomadura physcomitrii</name>
    <dbReference type="NCBI Taxonomy" id="2650748"/>
    <lineage>
        <taxon>Bacteria</taxon>
        <taxon>Bacillati</taxon>
        <taxon>Actinomycetota</taxon>
        <taxon>Actinomycetes</taxon>
        <taxon>Streptosporangiales</taxon>
        <taxon>Thermomonosporaceae</taxon>
        <taxon>Actinomadura</taxon>
    </lineage>
</organism>
<evidence type="ECO:0000259" key="9">
    <source>
        <dbReference type="Pfam" id="PF00361"/>
    </source>
</evidence>
<dbReference type="InterPro" id="IPR001750">
    <property type="entry name" value="ND/Mrp_TM"/>
</dbReference>
<evidence type="ECO:0000256" key="4">
    <source>
        <dbReference type="ARBA" id="ARBA00022989"/>
    </source>
</evidence>
<evidence type="ECO:0000256" key="5">
    <source>
        <dbReference type="ARBA" id="ARBA00023002"/>
    </source>
</evidence>
<dbReference type="AlphaFoldDB" id="A0A6I4MMW5"/>